<evidence type="ECO:0000313" key="6">
    <source>
        <dbReference type="EMBL" id="CAF1608693.1"/>
    </source>
</evidence>
<evidence type="ECO:0000256" key="1">
    <source>
        <dbReference type="ARBA" id="ARBA00022801"/>
    </source>
</evidence>
<gene>
    <name evidence="5" type="ORF">CJN711_LOCUS5158</name>
    <name evidence="7" type="ORF">GIL414_LOCUS3186</name>
    <name evidence="6" type="ORF">KQP761_LOCUS23121</name>
</gene>
<dbReference type="InterPro" id="IPR029021">
    <property type="entry name" value="Prot-tyrosine_phosphatase-like"/>
</dbReference>
<dbReference type="EMBL" id="CAJNOV010001352">
    <property type="protein sequence ID" value="CAF1059440.1"/>
    <property type="molecule type" value="Genomic_DNA"/>
</dbReference>
<dbReference type="Proteomes" id="UP000663834">
    <property type="component" value="Unassembled WGS sequence"/>
</dbReference>
<dbReference type="Gene3D" id="3.90.190.10">
    <property type="entry name" value="Protein tyrosine phosphatase superfamily"/>
    <property type="match status" value="1"/>
</dbReference>
<evidence type="ECO:0000313" key="8">
    <source>
        <dbReference type="Proteomes" id="UP000663855"/>
    </source>
</evidence>
<dbReference type="PROSITE" id="PS00383">
    <property type="entry name" value="TYR_PHOSPHATASE_1"/>
    <property type="match status" value="1"/>
</dbReference>
<proteinExistence type="predicted"/>
<keyword evidence="2" id="KW-0904">Protein phosphatase</keyword>
<dbReference type="PROSITE" id="PS50054">
    <property type="entry name" value="TYR_PHOSPHATASE_DUAL"/>
    <property type="match status" value="1"/>
</dbReference>
<evidence type="ECO:0000259" key="3">
    <source>
        <dbReference type="PROSITE" id="PS50054"/>
    </source>
</evidence>
<dbReference type="FunFam" id="3.90.190.10:FF:000157">
    <property type="entry name" value="Protein-tyrosine phosphatase"/>
    <property type="match status" value="1"/>
</dbReference>
<evidence type="ECO:0000313" key="7">
    <source>
        <dbReference type="EMBL" id="CAF3837582.1"/>
    </source>
</evidence>
<dbReference type="InterPro" id="IPR000387">
    <property type="entry name" value="Tyr_Pase_dom"/>
</dbReference>
<dbReference type="EMBL" id="CAJNOW010012333">
    <property type="protein sequence ID" value="CAF1608693.1"/>
    <property type="molecule type" value="Genomic_DNA"/>
</dbReference>
<comment type="caution">
    <text evidence="5">The sequence shown here is derived from an EMBL/GenBank/DDBJ whole genome shotgun (WGS) entry which is preliminary data.</text>
</comment>
<dbReference type="Pfam" id="PF00782">
    <property type="entry name" value="DSPc"/>
    <property type="match status" value="1"/>
</dbReference>
<feature type="domain" description="Tyrosine-protein phosphatase" evidence="3">
    <location>
        <begin position="31"/>
        <end position="180"/>
    </location>
</feature>
<dbReference type="InterPro" id="IPR016130">
    <property type="entry name" value="Tyr_Pase_AS"/>
</dbReference>
<evidence type="ECO:0000259" key="4">
    <source>
        <dbReference type="PROSITE" id="PS50056"/>
    </source>
</evidence>
<dbReference type="EMBL" id="CAJOBJ010000674">
    <property type="protein sequence ID" value="CAF3837582.1"/>
    <property type="molecule type" value="Genomic_DNA"/>
</dbReference>
<dbReference type="PANTHER" id="PTHR46712:SF1">
    <property type="entry name" value="PHOSPHATIDYLGLYCEROPHOSPHATASE AND PROTEIN-TYROSINE PHOSPHATASE 1"/>
    <property type="match status" value="1"/>
</dbReference>
<dbReference type="SMART" id="SM00195">
    <property type="entry name" value="DSPc"/>
    <property type="match status" value="1"/>
</dbReference>
<keyword evidence="1" id="KW-0378">Hydrolase</keyword>
<dbReference type="OrthoDB" id="273181at2759"/>
<sequence length="197" mass="23094">MPLISSYLARLFFLPTYGYTQLLSYIGIRKSYDRIDNTVFIGILPTLALQKYLIEQEKIDAVVSMNEDYELTYVSDQSLWTKHEIQHLRLPTLDFSNPQIENLFRGVKFLRTVRKANKTAYVHCKAGRQRSANLVACYLIDTYAMAPDEAARHIRSIRPSTIFGVQEIKRLNEFVERLREEHYKKQQEQNEKIQSPT</sequence>
<dbReference type="GO" id="GO:0004721">
    <property type="term" value="F:phosphoprotein phosphatase activity"/>
    <property type="evidence" value="ECO:0007669"/>
    <property type="project" value="UniProtKB-KW"/>
</dbReference>
<feature type="domain" description="Tyrosine specific protein phosphatases" evidence="4">
    <location>
        <begin position="101"/>
        <end position="169"/>
    </location>
</feature>
<dbReference type="SUPFAM" id="SSF52799">
    <property type="entry name" value="(Phosphotyrosine protein) phosphatases II"/>
    <property type="match status" value="1"/>
</dbReference>
<evidence type="ECO:0000313" key="5">
    <source>
        <dbReference type="EMBL" id="CAF1059440.1"/>
    </source>
</evidence>
<dbReference type="AlphaFoldDB" id="A0A814L718"/>
<accession>A0A814L718</accession>
<dbReference type="GO" id="GO:0008962">
    <property type="term" value="F:phosphatidylglycerophosphatase activity"/>
    <property type="evidence" value="ECO:0007669"/>
    <property type="project" value="TreeGrafter"/>
</dbReference>
<organism evidence="5 8">
    <name type="scientific">Rotaria magnacalcarata</name>
    <dbReference type="NCBI Taxonomy" id="392030"/>
    <lineage>
        <taxon>Eukaryota</taxon>
        <taxon>Metazoa</taxon>
        <taxon>Spiralia</taxon>
        <taxon>Gnathifera</taxon>
        <taxon>Rotifera</taxon>
        <taxon>Eurotatoria</taxon>
        <taxon>Bdelloidea</taxon>
        <taxon>Philodinida</taxon>
        <taxon>Philodinidae</taxon>
        <taxon>Rotaria</taxon>
    </lineage>
</organism>
<dbReference type="PROSITE" id="PS50056">
    <property type="entry name" value="TYR_PHOSPHATASE_2"/>
    <property type="match status" value="1"/>
</dbReference>
<dbReference type="InterPro" id="IPR042165">
    <property type="entry name" value="PTPMT1"/>
</dbReference>
<name>A0A814L718_9BILA</name>
<dbReference type="PANTHER" id="PTHR46712">
    <property type="entry name" value="PHOSPHATIDYLGLYCEROPHOSPHATASE AND PROTEIN-TYROSINE PHOSPHATASE 1"/>
    <property type="match status" value="1"/>
</dbReference>
<dbReference type="Proteomes" id="UP000681720">
    <property type="component" value="Unassembled WGS sequence"/>
</dbReference>
<reference evidence="5" key="1">
    <citation type="submission" date="2021-02" db="EMBL/GenBank/DDBJ databases">
        <authorList>
            <person name="Nowell W R."/>
        </authorList>
    </citation>
    <scope>NUCLEOTIDE SEQUENCE</scope>
</reference>
<dbReference type="GO" id="GO:0004439">
    <property type="term" value="F:phosphatidylinositol-4,5-bisphosphate 5-phosphatase activity"/>
    <property type="evidence" value="ECO:0007669"/>
    <property type="project" value="TreeGrafter"/>
</dbReference>
<evidence type="ECO:0000256" key="2">
    <source>
        <dbReference type="ARBA" id="ARBA00022912"/>
    </source>
</evidence>
<dbReference type="Proteomes" id="UP000663855">
    <property type="component" value="Unassembled WGS sequence"/>
</dbReference>
<dbReference type="InterPro" id="IPR020422">
    <property type="entry name" value="TYR_PHOSPHATASE_DUAL_dom"/>
</dbReference>
<protein>
    <submittedName>
        <fullName evidence="5">Uncharacterized protein</fullName>
    </submittedName>
</protein>
<dbReference type="InterPro" id="IPR000340">
    <property type="entry name" value="Dual-sp_phosphatase_cat-dom"/>
</dbReference>